<dbReference type="Proteomes" id="UP000828390">
    <property type="component" value="Unassembled WGS sequence"/>
</dbReference>
<protein>
    <submittedName>
        <fullName evidence="1">Uncharacterized protein</fullName>
    </submittedName>
</protein>
<evidence type="ECO:0000313" key="1">
    <source>
        <dbReference type="EMBL" id="KAH3706170.1"/>
    </source>
</evidence>
<keyword evidence="2" id="KW-1185">Reference proteome</keyword>
<reference evidence="1" key="1">
    <citation type="journal article" date="2019" name="bioRxiv">
        <title>The Genome of the Zebra Mussel, Dreissena polymorpha: A Resource for Invasive Species Research.</title>
        <authorList>
            <person name="McCartney M.A."/>
            <person name="Auch B."/>
            <person name="Kono T."/>
            <person name="Mallez S."/>
            <person name="Zhang Y."/>
            <person name="Obille A."/>
            <person name="Becker A."/>
            <person name="Abrahante J.E."/>
            <person name="Garbe J."/>
            <person name="Badalamenti J.P."/>
            <person name="Herman A."/>
            <person name="Mangelson H."/>
            <person name="Liachko I."/>
            <person name="Sullivan S."/>
            <person name="Sone E.D."/>
            <person name="Koren S."/>
            <person name="Silverstein K.A.T."/>
            <person name="Beckman K.B."/>
            <person name="Gohl D.M."/>
        </authorList>
    </citation>
    <scope>NUCLEOTIDE SEQUENCE</scope>
    <source>
        <strain evidence="1">Duluth1</strain>
        <tissue evidence="1">Whole animal</tissue>
    </source>
</reference>
<dbReference type="EMBL" id="JAIWYP010000014">
    <property type="protein sequence ID" value="KAH3706170.1"/>
    <property type="molecule type" value="Genomic_DNA"/>
</dbReference>
<name>A0A9D3YRV6_DREPO</name>
<proteinExistence type="predicted"/>
<comment type="caution">
    <text evidence="1">The sequence shown here is derived from an EMBL/GenBank/DDBJ whole genome shotgun (WGS) entry which is preliminary data.</text>
</comment>
<gene>
    <name evidence="1" type="ORF">DPMN_065551</name>
</gene>
<sequence>MEGKVACNIFYLRACDAVAKLGKCLQIFHNAQLFFFGKKSFLIFFKAPACLRPATLSRRVPYGTPKSTDAFLTEVPFPVTSS</sequence>
<reference evidence="1" key="2">
    <citation type="submission" date="2020-11" db="EMBL/GenBank/DDBJ databases">
        <authorList>
            <person name="McCartney M.A."/>
            <person name="Auch B."/>
            <person name="Kono T."/>
            <person name="Mallez S."/>
            <person name="Becker A."/>
            <person name="Gohl D.M."/>
            <person name="Silverstein K.A.T."/>
            <person name="Koren S."/>
            <person name="Bechman K.B."/>
            <person name="Herman A."/>
            <person name="Abrahante J.E."/>
            <person name="Garbe J."/>
        </authorList>
    </citation>
    <scope>NUCLEOTIDE SEQUENCE</scope>
    <source>
        <strain evidence="1">Duluth1</strain>
        <tissue evidence="1">Whole animal</tissue>
    </source>
</reference>
<evidence type="ECO:0000313" key="2">
    <source>
        <dbReference type="Proteomes" id="UP000828390"/>
    </source>
</evidence>
<dbReference type="AlphaFoldDB" id="A0A9D3YRV6"/>
<accession>A0A9D3YRV6</accession>
<organism evidence="1 2">
    <name type="scientific">Dreissena polymorpha</name>
    <name type="common">Zebra mussel</name>
    <name type="synonym">Mytilus polymorpha</name>
    <dbReference type="NCBI Taxonomy" id="45954"/>
    <lineage>
        <taxon>Eukaryota</taxon>
        <taxon>Metazoa</taxon>
        <taxon>Spiralia</taxon>
        <taxon>Lophotrochozoa</taxon>
        <taxon>Mollusca</taxon>
        <taxon>Bivalvia</taxon>
        <taxon>Autobranchia</taxon>
        <taxon>Heteroconchia</taxon>
        <taxon>Euheterodonta</taxon>
        <taxon>Imparidentia</taxon>
        <taxon>Neoheterodontei</taxon>
        <taxon>Myida</taxon>
        <taxon>Dreissenoidea</taxon>
        <taxon>Dreissenidae</taxon>
        <taxon>Dreissena</taxon>
    </lineage>
</organism>